<name>A0A1R3JFH2_9ROSI</name>
<comment type="caution">
    <text evidence="1">The sequence shown here is derived from an EMBL/GenBank/DDBJ whole genome shotgun (WGS) entry which is preliminary data.</text>
</comment>
<accession>A0A1R3JFH2</accession>
<sequence>MTQSKKRKREREIAKLWIPPLPVPGDGAYAGWFSGLKSCSRQLKVAY</sequence>
<proteinExistence type="predicted"/>
<protein>
    <submittedName>
        <fullName evidence="1">Uncharacterized protein</fullName>
    </submittedName>
</protein>
<evidence type="ECO:0000313" key="1">
    <source>
        <dbReference type="EMBL" id="OMO93574.1"/>
    </source>
</evidence>
<organism evidence="1 2">
    <name type="scientific">Corchorus olitorius</name>
    <dbReference type="NCBI Taxonomy" id="93759"/>
    <lineage>
        <taxon>Eukaryota</taxon>
        <taxon>Viridiplantae</taxon>
        <taxon>Streptophyta</taxon>
        <taxon>Embryophyta</taxon>
        <taxon>Tracheophyta</taxon>
        <taxon>Spermatophyta</taxon>
        <taxon>Magnoliopsida</taxon>
        <taxon>eudicotyledons</taxon>
        <taxon>Gunneridae</taxon>
        <taxon>Pentapetalae</taxon>
        <taxon>rosids</taxon>
        <taxon>malvids</taxon>
        <taxon>Malvales</taxon>
        <taxon>Malvaceae</taxon>
        <taxon>Grewioideae</taxon>
        <taxon>Apeibeae</taxon>
        <taxon>Corchorus</taxon>
    </lineage>
</organism>
<dbReference type="Proteomes" id="UP000187203">
    <property type="component" value="Unassembled WGS sequence"/>
</dbReference>
<keyword evidence="2" id="KW-1185">Reference proteome</keyword>
<dbReference type="AlphaFoldDB" id="A0A1R3JFH2"/>
<evidence type="ECO:0000313" key="2">
    <source>
        <dbReference type="Proteomes" id="UP000187203"/>
    </source>
</evidence>
<dbReference type="OrthoDB" id="10520208at2759"/>
<gene>
    <name evidence="1" type="ORF">COLO4_16842</name>
</gene>
<reference evidence="2" key="1">
    <citation type="submission" date="2013-09" db="EMBL/GenBank/DDBJ databases">
        <title>Corchorus olitorius genome sequencing.</title>
        <authorList>
            <person name="Alam M."/>
            <person name="Haque M.S."/>
            <person name="Islam M.S."/>
            <person name="Emdad E.M."/>
            <person name="Islam M.M."/>
            <person name="Ahmed B."/>
            <person name="Halim A."/>
            <person name="Hossen Q.M.M."/>
            <person name="Hossain M.Z."/>
            <person name="Ahmed R."/>
            <person name="Khan M.M."/>
            <person name="Islam R."/>
            <person name="Rashid M.M."/>
            <person name="Khan S.A."/>
            <person name="Rahman M.S."/>
            <person name="Alam M."/>
            <person name="Yahiya A.S."/>
            <person name="Khan M.S."/>
            <person name="Azam M.S."/>
            <person name="Haque T."/>
            <person name="Lashkar M.Z.H."/>
            <person name="Akhand A.I."/>
            <person name="Morshed G."/>
            <person name="Roy S."/>
            <person name="Uddin K.S."/>
            <person name="Rabeya T."/>
            <person name="Hossain A.S."/>
            <person name="Chowdhury A."/>
            <person name="Snigdha A.R."/>
            <person name="Mortoza M.S."/>
            <person name="Matin S.A."/>
            <person name="Hoque S.M.E."/>
            <person name="Islam M.K."/>
            <person name="Roy D.K."/>
            <person name="Haider R."/>
            <person name="Moosa M.M."/>
            <person name="Elias S.M."/>
            <person name="Hasan A.M."/>
            <person name="Jahan S."/>
            <person name="Shafiuddin M."/>
            <person name="Mahmood N."/>
            <person name="Shommy N.S."/>
        </authorList>
    </citation>
    <scope>NUCLEOTIDE SEQUENCE [LARGE SCALE GENOMIC DNA]</scope>
    <source>
        <strain evidence="2">cv. O-4</strain>
    </source>
</reference>
<dbReference type="EMBL" id="AWUE01016255">
    <property type="protein sequence ID" value="OMO93574.1"/>
    <property type="molecule type" value="Genomic_DNA"/>
</dbReference>